<dbReference type="SUPFAM" id="SSF63763">
    <property type="entry name" value="SAND domain-like"/>
    <property type="match status" value="1"/>
</dbReference>
<feature type="domain" description="c-SKI SMAD4-binding" evidence="2">
    <location>
        <begin position="225"/>
        <end position="319"/>
    </location>
</feature>
<comment type="similarity">
    <text evidence="1">Belongs to the SKI family.</text>
</comment>
<dbReference type="PANTHER" id="PTHR10005">
    <property type="entry name" value="SKI ONCOGENE-RELATED"/>
    <property type="match status" value="1"/>
</dbReference>
<reference evidence="3 4" key="1">
    <citation type="submission" date="2023-08" db="EMBL/GenBank/DDBJ databases">
        <title>A Necator americanus chromosomal reference genome.</title>
        <authorList>
            <person name="Ilik V."/>
            <person name="Petrzelkova K.J."/>
            <person name="Pardy F."/>
            <person name="Fuh T."/>
            <person name="Niatou-Singa F.S."/>
            <person name="Gouil Q."/>
            <person name="Baker L."/>
            <person name="Ritchie M.E."/>
            <person name="Jex A.R."/>
            <person name="Gazzola D."/>
            <person name="Li H."/>
            <person name="Toshio Fujiwara R."/>
            <person name="Zhan B."/>
            <person name="Aroian R.V."/>
            <person name="Pafco B."/>
            <person name="Schwarz E.M."/>
        </authorList>
    </citation>
    <scope>NUCLEOTIDE SEQUENCE [LARGE SCALE GENOMIC DNA]</scope>
    <source>
        <strain evidence="3 4">Aroian</strain>
        <tissue evidence="3">Whole animal</tissue>
    </source>
</reference>
<evidence type="ECO:0000313" key="3">
    <source>
        <dbReference type="EMBL" id="KAK6737392.1"/>
    </source>
</evidence>
<sequence length="598" mass="65805">MAAATENAAFAVDPLLYNLPGFPSAIPIAATPAMSPCDSDGIAAWVTISGSAFPAMVLGGEPRVPIHLLLSRVLLTQGVSEIQAMLERLEAGRNCISSWPRGGAAVMLEMGPSLPSLQRCVGKAMRSSRLRSIPRLQAHTTQLRRAPCRFDATISSDDLNIHKSIATSEQADRLRKMDSEVSGSHDLSILNLITRSDAERICGIVRIESDPSPEAEADVDESERLSVQHHVFGTVDGWVYPSRKGGRSVRCSECKCFFTPEDFVAHSHTENRESQRTVHWGFDPSNWRLMLELAPPSLQSSMCREQWKQFIDEKTDHHQNGLEENIPTNKAKRATVDYSEEVPVKVARSMDSSEGRSETIESSCADSSNVIKARNHPSGLFGSKSVDPLVLLNETMMKEIAFKVKSLASINAQPSSSTIAQLIPLDRQPIALIPDPSTFMLVDENVKRIKSSCEKLEAIEYALKQFSPTDPTVMVALRDVRISLLQDNGVEYQRLRCAYDFLFTLFRQLSDPIGCINDPLMRAAMANLRADHISSGVTLTNGLRSASHQQVKHFGQGREGTKNSSAMIPSLATSTATADPQLLQNMFVQQLMQFTTTP</sequence>
<keyword evidence="4" id="KW-1185">Reference proteome</keyword>
<evidence type="ECO:0000256" key="1">
    <source>
        <dbReference type="ARBA" id="ARBA00009513"/>
    </source>
</evidence>
<dbReference type="SMART" id="SM01046">
    <property type="entry name" value="c-SKI_SMAD_bind"/>
    <property type="match status" value="1"/>
</dbReference>
<dbReference type="Gene3D" id="3.10.260.20">
    <property type="entry name" value="Ski"/>
    <property type="match status" value="1"/>
</dbReference>
<dbReference type="Gene3D" id="3.10.390.10">
    <property type="entry name" value="SAND domain-like"/>
    <property type="match status" value="1"/>
</dbReference>
<dbReference type="PANTHER" id="PTHR10005:SF25">
    <property type="entry name" value="SNO ONCOGENE, ISOFORM B"/>
    <property type="match status" value="1"/>
</dbReference>
<evidence type="ECO:0000259" key="2">
    <source>
        <dbReference type="SMART" id="SM01046"/>
    </source>
</evidence>
<dbReference type="InterPro" id="IPR023216">
    <property type="entry name" value="Tscrpt_reg_SKI_SnoN"/>
</dbReference>
<comment type="caution">
    <text evidence="3">The sequence shown here is derived from an EMBL/GenBank/DDBJ whole genome shotgun (WGS) entry which is preliminary data.</text>
</comment>
<evidence type="ECO:0000313" key="4">
    <source>
        <dbReference type="Proteomes" id="UP001303046"/>
    </source>
</evidence>
<accession>A0ABR1CG19</accession>
<name>A0ABR1CG19_NECAM</name>
<proteinExistence type="inferred from homology"/>
<dbReference type="InterPro" id="IPR014890">
    <property type="entry name" value="c-SKI_SMAD4-bd_dom"/>
</dbReference>
<gene>
    <name evidence="3" type="primary">Necator_chrII.g7642</name>
    <name evidence="3" type="ORF">RB195_019848</name>
</gene>
<dbReference type="Proteomes" id="UP001303046">
    <property type="component" value="Unassembled WGS sequence"/>
</dbReference>
<dbReference type="EMBL" id="JAVFWL010000002">
    <property type="protein sequence ID" value="KAK6737392.1"/>
    <property type="molecule type" value="Genomic_DNA"/>
</dbReference>
<dbReference type="Pfam" id="PF08782">
    <property type="entry name" value="c-SKI_SMAD_bind"/>
    <property type="match status" value="1"/>
</dbReference>
<dbReference type="InterPro" id="IPR037000">
    <property type="entry name" value="Ski_DNA-bd_sf"/>
</dbReference>
<organism evidence="3 4">
    <name type="scientific">Necator americanus</name>
    <name type="common">Human hookworm</name>
    <dbReference type="NCBI Taxonomy" id="51031"/>
    <lineage>
        <taxon>Eukaryota</taxon>
        <taxon>Metazoa</taxon>
        <taxon>Ecdysozoa</taxon>
        <taxon>Nematoda</taxon>
        <taxon>Chromadorea</taxon>
        <taxon>Rhabditida</taxon>
        <taxon>Rhabditina</taxon>
        <taxon>Rhabditomorpha</taxon>
        <taxon>Strongyloidea</taxon>
        <taxon>Ancylostomatidae</taxon>
        <taxon>Bunostominae</taxon>
        <taxon>Necator</taxon>
    </lineage>
</organism>
<protein>
    <recommendedName>
        <fullName evidence="2">c-SKI SMAD4-binding domain-containing protein</fullName>
    </recommendedName>
</protein>
<dbReference type="InterPro" id="IPR010919">
    <property type="entry name" value="SAND-like_dom_sf"/>
</dbReference>